<feature type="domain" description="BED-type" evidence="7">
    <location>
        <begin position="271"/>
        <end position="322"/>
    </location>
</feature>
<dbReference type="PROSITE" id="PS50808">
    <property type="entry name" value="ZF_BED"/>
    <property type="match status" value="3"/>
</dbReference>
<dbReference type="EMBL" id="JAGKHQ010000019">
    <property type="protein sequence ID" value="KAG7482690.1"/>
    <property type="molecule type" value="Genomic_DNA"/>
</dbReference>
<dbReference type="GO" id="GO:0006357">
    <property type="term" value="P:regulation of transcription by RNA polymerase II"/>
    <property type="evidence" value="ECO:0007669"/>
    <property type="project" value="TreeGrafter"/>
</dbReference>
<sequence length="458" mass="51716">MSRRRSVVWGFFKAVDSLSVRCVLCSDYQSKQVRGSTTNMLRHLRVKHPQEFAKTFRGRSTKSTRRIDRRAVNTDSEQSYYSVDVVLENEDSDNSIPLNESDINAAISDILEAAQGDAAEEDSAHAEVSDEPPVRHGRPRRSLIWRHYERLDGLDAAQCRICMKKLQCFEGSSTSNLRRHLSARHPEMFAGLVASGLKPPPSTAAVKTEVKQGSVDVVLENEDSDNSIPLNESDINAAISDILEAAQGDAAEEDSAHAEVSDEPPVRHGRPRRSLIWRHYERLDGLDAAQCRICMKKLQCFEGTSNLRRHLSARHPEMFAGLVASGLKPPPSTAAVKTELKPGSGSFEGEKRVWRRERELIEALRRTQKEEARALEVQRDLLEKMRAADAREATAEREKIEALRKAQQEEAKELTLQREELQKEKAELRKKQEELEQEREELVLFSRGQECSTITSGL</sequence>
<evidence type="ECO:0000313" key="8">
    <source>
        <dbReference type="EMBL" id="KAG7482690.1"/>
    </source>
</evidence>
<evidence type="ECO:0000256" key="3">
    <source>
        <dbReference type="ARBA" id="ARBA00022833"/>
    </source>
</evidence>
<feature type="coiled-coil region" evidence="5">
    <location>
        <begin position="365"/>
        <end position="445"/>
    </location>
</feature>
<dbReference type="GO" id="GO:1990837">
    <property type="term" value="F:sequence-specific double-stranded DNA binding"/>
    <property type="evidence" value="ECO:0007669"/>
    <property type="project" value="TreeGrafter"/>
</dbReference>
<evidence type="ECO:0000259" key="7">
    <source>
        <dbReference type="PROSITE" id="PS50808"/>
    </source>
</evidence>
<reference evidence="8 9" key="1">
    <citation type="journal article" date="2021" name="Sci. Rep.">
        <title>Chromosome anchoring in Senegalese sole (Solea senegalensis) reveals sex-associated markers and genome rearrangements in flatfish.</title>
        <authorList>
            <person name="Guerrero-Cozar I."/>
            <person name="Gomez-Garrido J."/>
            <person name="Berbel C."/>
            <person name="Martinez-Blanch J.F."/>
            <person name="Alioto T."/>
            <person name="Claros M.G."/>
            <person name="Gagnaire P.A."/>
            <person name="Manchado M."/>
        </authorList>
    </citation>
    <scope>NUCLEOTIDE SEQUENCE [LARGE SCALE GENOMIC DNA]</scope>
    <source>
        <strain evidence="8">Sse05_10M</strain>
    </source>
</reference>
<dbReference type="PANTHER" id="PTHR34396:SF25">
    <property type="entry name" value="BOUNDARY ELEMENT ASSOCIATED FACTOR"/>
    <property type="match status" value="1"/>
</dbReference>
<keyword evidence="9" id="KW-1185">Reference proteome</keyword>
<dbReference type="InterPro" id="IPR053031">
    <property type="entry name" value="Cuticle_assoc_protein"/>
</dbReference>
<feature type="region of interest" description="Disordered" evidence="6">
    <location>
        <begin position="115"/>
        <end position="137"/>
    </location>
</feature>
<feature type="compositionally biased region" description="Basic and acidic residues" evidence="6">
    <location>
        <begin position="122"/>
        <end position="134"/>
    </location>
</feature>
<feature type="domain" description="BED-type" evidence="7">
    <location>
        <begin position="139"/>
        <end position="192"/>
    </location>
</feature>
<keyword evidence="5" id="KW-0175">Coiled coil</keyword>
<evidence type="ECO:0000256" key="5">
    <source>
        <dbReference type="SAM" id="Coils"/>
    </source>
</evidence>
<keyword evidence="3" id="KW-0862">Zinc</keyword>
<dbReference type="GO" id="GO:0005634">
    <property type="term" value="C:nucleus"/>
    <property type="evidence" value="ECO:0007669"/>
    <property type="project" value="TreeGrafter"/>
</dbReference>
<feature type="domain" description="BED-type" evidence="7">
    <location>
        <begin position="3"/>
        <end position="55"/>
    </location>
</feature>
<proteinExistence type="predicted"/>
<evidence type="ECO:0000256" key="1">
    <source>
        <dbReference type="ARBA" id="ARBA00022723"/>
    </source>
</evidence>
<dbReference type="GO" id="GO:0008270">
    <property type="term" value="F:zinc ion binding"/>
    <property type="evidence" value="ECO:0007669"/>
    <property type="project" value="UniProtKB-KW"/>
</dbReference>
<dbReference type="AlphaFoldDB" id="A0AAV6Q539"/>
<gene>
    <name evidence="8" type="ORF">JOB18_028273</name>
</gene>
<protein>
    <submittedName>
        <fullName evidence="8">Zinc finger BED domain-containing 4-like isoform X1</fullName>
    </submittedName>
</protein>
<organism evidence="8 9">
    <name type="scientific">Solea senegalensis</name>
    <name type="common">Senegalese sole</name>
    <dbReference type="NCBI Taxonomy" id="28829"/>
    <lineage>
        <taxon>Eukaryota</taxon>
        <taxon>Metazoa</taxon>
        <taxon>Chordata</taxon>
        <taxon>Craniata</taxon>
        <taxon>Vertebrata</taxon>
        <taxon>Euteleostomi</taxon>
        <taxon>Actinopterygii</taxon>
        <taxon>Neopterygii</taxon>
        <taxon>Teleostei</taxon>
        <taxon>Neoteleostei</taxon>
        <taxon>Acanthomorphata</taxon>
        <taxon>Carangaria</taxon>
        <taxon>Pleuronectiformes</taxon>
        <taxon>Pleuronectoidei</taxon>
        <taxon>Soleidae</taxon>
        <taxon>Solea</taxon>
    </lineage>
</organism>
<dbReference type="SMART" id="SM00614">
    <property type="entry name" value="ZnF_BED"/>
    <property type="match status" value="3"/>
</dbReference>
<dbReference type="PANTHER" id="PTHR34396">
    <property type="entry name" value="OS03G0264950 PROTEIN-RELATED"/>
    <property type="match status" value="1"/>
</dbReference>
<feature type="region of interest" description="Disordered" evidence="6">
    <location>
        <begin position="247"/>
        <end position="269"/>
    </location>
</feature>
<evidence type="ECO:0000313" key="9">
    <source>
        <dbReference type="Proteomes" id="UP000693946"/>
    </source>
</evidence>
<evidence type="ECO:0000256" key="6">
    <source>
        <dbReference type="SAM" id="MobiDB-lite"/>
    </source>
</evidence>
<comment type="caution">
    <text evidence="8">The sequence shown here is derived from an EMBL/GenBank/DDBJ whole genome shotgun (WGS) entry which is preliminary data.</text>
</comment>
<accession>A0AAV6Q539</accession>
<feature type="compositionally biased region" description="Basic and acidic residues" evidence="6">
    <location>
        <begin position="254"/>
        <end position="266"/>
    </location>
</feature>
<keyword evidence="2 4" id="KW-0863">Zinc-finger</keyword>
<dbReference type="Proteomes" id="UP000693946">
    <property type="component" value="Linkage Group LG7"/>
</dbReference>
<evidence type="ECO:0000256" key="2">
    <source>
        <dbReference type="ARBA" id="ARBA00022771"/>
    </source>
</evidence>
<keyword evidence="1" id="KW-0479">Metal-binding</keyword>
<evidence type="ECO:0000256" key="4">
    <source>
        <dbReference type="PROSITE-ProRule" id="PRU00027"/>
    </source>
</evidence>
<dbReference type="Pfam" id="PF02892">
    <property type="entry name" value="zf-BED"/>
    <property type="match status" value="3"/>
</dbReference>
<dbReference type="InterPro" id="IPR003656">
    <property type="entry name" value="Znf_BED"/>
</dbReference>
<name>A0AAV6Q539_SOLSE</name>